<proteinExistence type="predicted"/>
<accession>A0AAJ0BB35</accession>
<protein>
    <submittedName>
        <fullName evidence="2">Uncharacterized protein</fullName>
    </submittedName>
</protein>
<comment type="caution">
    <text evidence="2">The sequence shown here is derived from an EMBL/GenBank/DDBJ whole genome shotgun (WGS) entry which is preliminary data.</text>
</comment>
<organism evidence="2 3">
    <name type="scientific">Echria macrotheca</name>
    <dbReference type="NCBI Taxonomy" id="438768"/>
    <lineage>
        <taxon>Eukaryota</taxon>
        <taxon>Fungi</taxon>
        <taxon>Dikarya</taxon>
        <taxon>Ascomycota</taxon>
        <taxon>Pezizomycotina</taxon>
        <taxon>Sordariomycetes</taxon>
        <taxon>Sordariomycetidae</taxon>
        <taxon>Sordariales</taxon>
        <taxon>Schizotheciaceae</taxon>
        <taxon>Echria</taxon>
    </lineage>
</organism>
<evidence type="ECO:0000256" key="1">
    <source>
        <dbReference type="SAM" id="MobiDB-lite"/>
    </source>
</evidence>
<dbReference type="Proteomes" id="UP001239445">
    <property type="component" value="Unassembled WGS sequence"/>
</dbReference>
<reference evidence="2" key="1">
    <citation type="submission" date="2023-06" db="EMBL/GenBank/DDBJ databases">
        <title>Genome-scale phylogeny and comparative genomics of the fungal order Sordariales.</title>
        <authorList>
            <consortium name="Lawrence Berkeley National Laboratory"/>
            <person name="Hensen N."/>
            <person name="Bonometti L."/>
            <person name="Westerberg I."/>
            <person name="Brannstrom I.O."/>
            <person name="Guillou S."/>
            <person name="Cros-Aarteil S."/>
            <person name="Calhoun S."/>
            <person name="Haridas S."/>
            <person name="Kuo A."/>
            <person name="Mondo S."/>
            <person name="Pangilinan J."/>
            <person name="Riley R."/>
            <person name="Labutti K."/>
            <person name="Andreopoulos B."/>
            <person name="Lipzen A."/>
            <person name="Chen C."/>
            <person name="Yanf M."/>
            <person name="Daum C."/>
            <person name="Ng V."/>
            <person name="Clum A."/>
            <person name="Steindorff A."/>
            <person name="Ohm R."/>
            <person name="Martin F."/>
            <person name="Silar P."/>
            <person name="Natvig D."/>
            <person name="Lalanne C."/>
            <person name="Gautier V."/>
            <person name="Ament-Velasquez S.L."/>
            <person name="Kruys A."/>
            <person name="Hutchinson M.I."/>
            <person name="Powell A.J."/>
            <person name="Barry K."/>
            <person name="Miller A.N."/>
            <person name="Grigoriev I.V."/>
            <person name="Debuchy R."/>
            <person name="Gladieux P."/>
            <person name="Thoren M.H."/>
            <person name="Johannesson H."/>
        </authorList>
    </citation>
    <scope>NUCLEOTIDE SEQUENCE</scope>
    <source>
        <strain evidence="2">PSN4</strain>
    </source>
</reference>
<sequence>MSPPDRARKSSELAAGTVGQKSAQQWRTWRDPFGRVLLRMATRKGLSCSAGRRPCSVGASHVDRARRTSSPGFCPTPGRGRQQQADFGLVWSCRLRTALPSLGRHGRSGRRTTMICRRLLSTSWFSSPAHWASPGRELDQDPGPCIRHSKAAPRSCFNLDVNIFQIWLRPACIRRFMSPAVPMCFFYSTDAYYTPAAESQRKIQARATRVNSTQPIALVCNQAT</sequence>
<keyword evidence="3" id="KW-1185">Reference proteome</keyword>
<feature type="region of interest" description="Disordered" evidence="1">
    <location>
        <begin position="60"/>
        <end position="81"/>
    </location>
</feature>
<dbReference type="EMBL" id="MU839834">
    <property type="protein sequence ID" value="KAK1755004.1"/>
    <property type="molecule type" value="Genomic_DNA"/>
</dbReference>
<dbReference type="AlphaFoldDB" id="A0AAJ0BB35"/>
<feature type="region of interest" description="Disordered" evidence="1">
    <location>
        <begin position="1"/>
        <end position="25"/>
    </location>
</feature>
<name>A0AAJ0BB35_9PEZI</name>
<feature type="compositionally biased region" description="Basic and acidic residues" evidence="1">
    <location>
        <begin position="1"/>
        <end position="11"/>
    </location>
</feature>
<evidence type="ECO:0000313" key="2">
    <source>
        <dbReference type="EMBL" id="KAK1755004.1"/>
    </source>
</evidence>
<evidence type="ECO:0000313" key="3">
    <source>
        <dbReference type="Proteomes" id="UP001239445"/>
    </source>
</evidence>
<gene>
    <name evidence="2" type="ORF">QBC47DRAFT_206701</name>
</gene>